<sequence length="1043" mass="114329">MESSIHVTFLSTGRYGTCLLRPDFPFPDDFGLKIFLDMGPSGKQEGPSISELAPYRASVSEVFSFSSLWQLDPPIDRRSWKNYYWLNPIRDLPLDPIRDLPLDPIGDLPLDPIRDLPLNAIGDLPLDPIRDLPLDPIRDLPLDPIGDLPLDPIGDLPLNAIGDLPLDHIRDLPLDPIRDLPLDPIGDLPLNAIGDLPLDHIRDLPLDPIRDLPLNAIGDLPLDPIRDLPLNAIGDLPLDPIRDLPLDAIGDLPLDHIRDLPLDAINPIGDLPLDAIGDLPLDPIRDLPLDPIGDLPLNAIGDLPLDHIRDLPLDPIRDLPLNAIGDLPLDPIRDLPLNAIGDLPLDPIRDLPLDAIGDLPLDHIRDLPLDAISSLPTSPPPGRPLSSGLTVPPSPLHYHSGTHSCSTTDENLTVPTKAKVWEWQEHICAVRQVEGDTPDTAAASKQDVLLWHWKCHDTYTRSGDSILAETQTRGAGACDAMATGQAQVATVTVVHTTLIDAQLHCVTIGPEERTSWASASVTPGERCGQAQGDLTLPVPPRSDDLLVEPVCPVETLLALQQLVNTDPDIGSTTMSLGCPSPSQMRTPLMEPSRLATSILPISESVQYSFLVDQSTANPVGVTVLCKLKPCSMKYMPVEMLTLWLPIMVEDVDVHGKVEAVADHFHVVTRELVGPIDAFCVPVCPVQLILKKGQGKRVGISLMVFIRTPVLGERQWHVVSPGYPRRGPSCADRPSWPPRHETSQIVVAITEPGEAETLLVPACEMVHRAVTALHTDYTCNNNNNHQCLLCRTNHYGNSRREGGRVSCMVYNSYNQPGQFGNSRREGGGPAWSIIPTTKPVSMATVGGREGVLHRLNSYNQPGQFGNSRREGGGPAWSIIPTTKPVSMATFGNSRREGVLHRLNSYNQACQYGNSRREVGGRMVLHGRYCNSKWQLEGEVSCMVGPILANTSGGGGEEPAWSYISTTMSAGEDDNSRRNFTALRDGNHTMFREYTFIHQTPHNRASFVKLFWKCYRQIGKKGGTLLGQSEKKKREQVTVEEYIGL</sequence>
<evidence type="ECO:0000313" key="1">
    <source>
        <dbReference type="EMBL" id="WAR04035.1"/>
    </source>
</evidence>
<dbReference type="PANTHER" id="PTHR35245:SF2">
    <property type="entry name" value="DISINTEGRIN DOMAIN-CONTAINING PROTEIN"/>
    <property type="match status" value="1"/>
</dbReference>
<dbReference type="Proteomes" id="UP001164746">
    <property type="component" value="Chromosome 4"/>
</dbReference>
<name>A0ABY7E2H3_MYAAR</name>
<proteinExistence type="predicted"/>
<protein>
    <submittedName>
        <fullName evidence="1">CK049-like protein</fullName>
    </submittedName>
</protein>
<gene>
    <name evidence="1" type="ORF">MAR_010593</name>
</gene>
<dbReference type="PANTHER" id="PTHR35245">
    <property type="match status" value="1"/>
</dbReference>
<organism evidence="1 2">
    <name type="scientific">Mya arenaria</name>
    <name type="common">Soft-shell clam</name>
    <dbReference type="NCBI Taxonomy" id="6604"/>
    <lineage>
        <taxon>Eukaryota</taxon>
        <taxon>Metazoa</taxon>
        <taxon>Spiralia</taxon>
        <taxon>Lophotrochozoa</taxon>
        <taxon>Mollusca</taxon>
        <taxon>Bivalvia</taxon>
        <taxon>Autobranchia</taxon>
        <taxon>Heteroconchia</taxon>
        <taxon>Euheterodonta</taxon>
        <taxon>Imparidentia</taxon>
        <taxon>Neoheterodontei</taxon>
        <taxon>Myida</taxon>
        <taxon>Myoidea</taxon>
        <taxon>Myidae</taxon>
        <taxon>Mya</taxon>
    </lineage>
</organism>
<dbReference type="EMBL" id="CP111015">
    <property type="protein sequence ID" value="WAR04035.1"/>
    <property type="molecule type" value="Genomic_DNA"/>
</dbReference>
<accession>A0ABY7E2H3</accession>
<evidence type="ECO:0000313" key="2">
    <source>
        <dbReference type="Proteomes" id="UP001164746"/>
    </source>
</evidence>
<reference evidence="1" key="1">
    <citation type="submission" date="2022-11" db="EMBL/GenBank/DDBJ databases">
        <title>Centuries of genome instability and evolution in soft-shell clam transmissible cancer (bioRxiv).</title>
        <authorList>
            <person name="Hart S.F.M."/>
            <person name="Yonemitsu M.A."/>
            <person name="Giersch R.M."/>
            <person name="Beal B.F."/>
            <person name="Arriagada G."/>
            <person name="Davis B.W."/>
            <person name="Ostrander E.A."/>
            <person name="Goff S.P."/>
            <person name="Metzger M.J."/>
        </authorList>
    </citation>
    <scope>NUCLEOTIDE SEQUENCE</scope>
    <source>
        <strain evidence="1">MELC-2E11</strain>
        <tissue evidence="1">Siphon/mantle</tissue>
    </source>
</reference>
<keyword evidence="2" id="KW-1185">Reference proteome</keyword>